<feature type="transmembrane region" description="Helical" evidence="1">
    <location>
        <begin position="190"/>
        <end position="215"/>
    </location>
</feature>
<organism evidence="2 3">
    <name type="scientific">Endozoicomonas numazuensis</name>
    <dbReference type="NCBI Taxonomy" id="1137799"/>
    <lineage>
        <taxon>Bacteria</taxon>
        <taxon>Pseudomonadati</taxon>
        <taxon>Pseudomonadota</taxon>
        <taxon>Gammaproteobacteria</taxon>
        <taxon>Oceanospirillales</taxon>
        <taxon>Endozoicomonadaceae</taxon>
        <taxon>Endozoicomonas</taxon>
    </lineage>
</organism>
<dbReference type="Proteomes" id="UP000028073">
    <property type="component" value="Unassembled WGS sequence"/>
</dbReference>
<keyword evidence="1" id="KW-0812">Transmembrane</keyword>
<dbReference type="InterPro" id="IPR011990">
    <property type="entry name" value="TPR-like_helical_dom_sf"/>
</dbReference>
<dbReference type="STRING" id="1137799.GZ78_20225"/>
<proteinExistence type="predicted"/>
<dbReference type="eggNOG" id="COG1040">
    <property type="taxonomic scope" value="Bacteria"/>
</dbReference>
<feature type="transmembrane region" description="Helical" evidence="1">
    <location>
        <begin position="150"/>
        <end position="170"/>
    </location>
</feature>
<accession>A0A081NET3</accession>
<keyword evidence="1" id="KW-1133">Transmembrane helix</keyword>
<feature type="transmembrane region" description="Helical" evidence="1">
    <location>
        <begin position="20"/>
        <end position="43"/>
    </location>
</feature>
<feature type="transmembrane region" description="Helical" evidence="1">
    <location>
        <begin position="49"/>
        <end position="66"/>
    </location>
</feature>
<keyword evidence="3" id="KW-1185">Reference proteome</keyword>
<evidence type="ECO:0000313" key="3">
    <source>
        <dbReference type="Proteomes" id="UP000028073"/>
    </source>
</evidence>
<feature type="transmembrane region" description="Helical" evidence="1">
    <location>
        <begin position="93"/>
        <end position="111"/>
    </location>
</feature>
<dbReference type="AlphaFoldDB" id="A0A081NET3"/>
<dbReference type="InterPro" id="IPR019734">
    <property type="entry name" value="TPR_rpt"/>
</dbReference>
<gene>
    <name evidence="2" type="ORF">GZ78_20225</name>
</gene>
<dbReference type="Gene3D" id="1.25.40.10">
    <property type="entry name" value="Tetratricopeptide repeat domain"/>
    <property type="match status" value="1"/>
</dbReference>
<comment type="caution">
    <text evidence="2">The sequence shown here is derived from an EMBL/GenBank/DDBJ whole genome shotgun (WGS) entry which is preliminary data.</text>
</comment>
<evidence type="ECO:0000313" key="2">
    <source>
        <dbReference type="EMBL" id="KEQ16956.1"/>
    </source>
</evidence>
<name>A0A081NET3_9GAMM</name>
<dbReference type="EMBL" id="JOKH01000004">
    <property type="protein sequence ID" value="KEQ16956.1"/>
    <property type="molecule type" value="Genomic_DNA"/>
</dbReference>
<dbReference type="Pfam" id="PF13174">
    <property type="entry name" value="TPR_6"/>
    <property type="match status" value="1"/>
</dbReference>
<feature type="transmembrane region" description="Helical" evidence="1">
    <location>
        <begin position="117"/>
        <end position="138"/>
    </location>
</feature>
<sequence>MIYLGAAHSAEPFWLKINDFFLYPVRISSMAFLAVCILIGFVMPYTGPFILPLSILLMCVLTKYSLQIIESVSLGDWEPPNLSEAFSSEGMSLFFKQMGVFLVAGLALYFLSSLGVFVVLGAVALMLLGLPASMMILAREHTLTAAVNPIKIAFVVSAIGWPYLLLYFFLIVLYGGPGYFIGGQEEVSSLFAAASSLLGGYFSFVMCAMMGYCLYQYQSELGYAAEMESEEGISEEEYQSKKALSDGLIFMREGREEEALKITKQALERDRSDIQLNKRFFRLLLLSAPDQALIKFGEKYIQRLLILRRDHEAADVYLDMKGRMKSYLSPVPGERYRLAEALAQKGKVREAVGLLFNLHKLFPDYQQLPEAYMLIARLLSENMNNDEQANKYLEFIIQKFPDHRIAKEAWEYRKVIESLSATTEA</sequence>
<dbReference type="SUPFAM" id="SSF48452">
    <property type="entry name" value="TPR-like"/>
    <property type="match status" value="1"/>
</dbReference>
<reference evidence="2 3" key="1">
    <citation type="submission" date="2014-06" db="EMBL/GenBank/DDBJ databases">
        <title>Whole Genome Sequences of Three Symbiotic Endozoicomonas Bacteria.</title>
        <authorList>
            <person name="Neave M.J."/>
            <person name="Apprill A."/>
            <person name="Voolstra C.R."/>
        </authorList>
    </citation>
    <scope>NUCLEOTIDE SEQUENCE [LARGE SCALE GENOMIC DNA]</scope>
    <source>
        <strain evidence="2 3">DSM 25634</strain>
    </source>
</reference>
<evidence type="ECO:0000256" key="1">
    <source>
        <dbReference type="SAM" id="Phobius"/>
    </source>
</evidence>
<evidence type="ECO:0008006" key="4">
    <source>
        <dbReference type="Google" id="ProtNLM"/>
    </source>
</evidence>
<keyword evidence="1" id="KW-0472">Membrane</keyword>
<protein>
    <recommendedName>
        <fullName evidence="4">Tetratricopeptide repeat protein</fullName>
    </recommendedName>
</protein>